<gene>
    <name evidence="2" type="ORF">HJG63_012201</name>
</gene>
<evidence type="ECO:0000256" key="1">
    <source>
        <dbReference type="SAM" id="MobiDB-lite"/>
    </source>
</evidence>
<organism evidence="2 3">
    <name type="scientific">Rousettus aegyptiacus</name>
    <name type="common">Egyptian fruit bat</name>
    <name type="synonym">Pteropus aegyptiacus</name>
    <dbReference type="NCBI Taxonomy" id="9407"/>
    <lineage>
        <taxon>Eukaryota</taxon>
        <taxon>Metazoa</taxon>
        <taxon>Chordata</taxon>
        <taxon>Craniata</taxon>
        <taxon>Vertebrata</taxon>
        <taxon>Euteleostomi</taxon>
        <taxon>Mammalia</taxon>
        <taxon>Eutheria</taxon>
        <taxon>Laurasiatheria</taxon>
        <taxon>Chiroptera</taxon>
        <taxon>Yinpterochiroptera</taxon>
        <taxon>Pteropodoidea</taxon>
        <taxon>Pteropodidae</taxon>
        <taxon>Rousettinae</taxon>
        <taxon>Rousettus</taxon>
    </lineage>
</organism>
<name>A0A7J8F030_ROUAE</name>
<proteinExistence type="predicted"/>
<feature type="region of interest" description="Disordered" evidence="1">
    <location>
        <begin position="108"/>
        <end position="146"/>
    </location>
</feature>
<evidence type="ECO:0000313" key="2">
    <source>
        <dbReference type="EMBL" id="KAF6440966.1"/>
    </source>
</evidence>
<accession>A0A7J8F030</accession>
<dbReference type="Proteomes" id="UP000593571">
    <property type="component" value="Unassembled WGS sequence"/>
</dbReference>
<comment type="caution">
    <text evidence="2">The sequence shown here is derived from an EMBL/GenBank/DDBJ whole genome shotgun (WGS) entry which is preliminary data.</text>
</comment>
<evidence type="ECO:0000313" key="3">
    <source>
        <dbReference type="Proteomes" id="UP000593571"/>
    </source>
</evidence>
<dbReference type="EMBL" id="JACASE010000008">
    <property type="protein sequence ID" value="KAF6440966.1"/>
    <property type="molecule type" value="Genomic_DNA"/>
</dbReference>
<dbReference type="AlphaFoldDB" id="A0A7J8F030"/>
<sequence length="146" mass="15143">MINRKRQARFPFLCGVATGTAASELPPGRCGWPAAGRRVSNPGLPSPAALLPSPGPSLDSLALGVKQAFENLPREPPAESLGCLLNVFPSRGRESRVTSAVEAECQGAQTHGDDAGSCLISHGDDVSEPGLYGQPQSSRHGDPSDT</sequence>
<keyword evidence="3" id="KW-1185">Reference proteome</keyword>
<reference evidence="2 3" key="1">
    <citation type="journal article" date="2020" name="Nature">
        <title>Six reference-quality genomes reveal evolution of bat adaptations.</title>
        <authorList>
            <person name="Jebb D."/>
            <person name="Huang Z."/>
            <person name="Pippel M."/>
            <person name="Hughes G.M."/>
            <person name="Lavrichenko K."/>
            <person name="Devanna P."/>
            <person name="Winkler S."/>
            <person name="Jermiin L.S."/>
            <person name="Skirmuntt E.C."/>
            <person name="Katzourakis A."/>
            <person name="Burkitt-Gray L."/>
            <person name="Ray D.A."/>
            <person name="Sullivan K.A.M."/>
            <person name="Roscito J.G."/>
            <person name="Kirilenko B.M."/>
            <person name="Davalos L.M."/>
            <person name="Corthals A.P."/>
            <person name="Power M.L."/>
            <person name="Jones G."/>
            <person name="Ransome R.D."/>
            <person name="Dechmann D.K.N."/>
            <person name="Locatelli A.G."/>
            <person name="Puechmaille S.J."/>
            <person name="Fedrigo O."/>
            <person name="Jarvis E.D."/>
            <person name="Hiller M."/>
            <person name="Vernes S.C."/>
            <person name="Myers E.W."/>
            <person name="Teeling E.C."/>
        </authorList>
    </citation>
    <scope>NUCLEOTIDE SEQUENCE [LARGE SCALE GENOMIC DNA]</scope>
    <source>
        <strain evidence="2">MRouAeg1</strain>
        <tissue evidence="2">Muscle</tissue>
    </source>
</reference>
<protein>
    <submittedName>
        <fullName evidence="2">Uncharacterized protein</fullName>
    </submittedName>
</protein>